<feature type="transmembrane region" description="Helical" evidence="6">
    <location>
        <begin position="404"/>
        <end position="428"/>
    </location>
</feature>
<dbReference type="Proteomes" id="UP000005435">
    <property type="component" value="Chromosome"/>
</dbReference>
<dbReference type="PANTHER" id="PTHR30619:SF1">
    <property type="entry name" value="RECOMBINATION PROTEIN 2"/>
    <property type="match status" value="1"/>
</dbReference>
<dbReference type="Pfam" id="PF00753">
    <property type="entry name" value="Lactamase_B"/>
    <property type="match status" value="1"/>
</dbReference>
<keyword evidence="5 6" id="KW-0472">Membrane</keyword>
<dbReference type="InterPro" id="IPR035681">
    <property type="entry name" value="ComA-like_MBL"/>
</dbReference>
<feature type="transmembrane region" description="Helical" evidence="6">
    <location>
        <begin position="278"/>
        <end position="294"/>
    </location>
</feature>
<proteinExistence type="predicted"/>
<dbReference type="RefSeq" id="WP_014255673.1">
    <property type="nucleotide sequence ID" value="NC_016627.1"/>
</dbReference>
<dbReference type="NCBIfam" id="TIGR00360">
    <property type="entry name" value="ComEC_N-term"/>
    <property type="match status" value="1"/>
</dbReference>
<keyword evidence="3 6" id="KW-0812">Transmembrane</keyword>
<dbReference type="eggNOG" id="COG2333">
    <property type="taxonomic scope" value="Bacteria"/>
</dbReference>
<keyword evidence="9" id="KW-1185">Reference proteome</keyword>
<feature type="domain" description="Metallo-beta-lactamase" evidence="7">
    <location>
        <begin position="532"/>
        <end position="738"/>
    </location>
</feature>
<dbReference type="SUPFAM" id="SSF56281">
    <property type="entry name" value="Metallo-hydrolase/oxidoreductase"/>
    <property type="match status" value="1"/>
</dbReference>
<dbReference type="InterPro" id="IPR004477">
    <property type="entry name" value="ComEC_N"/>
</dbReference>
<feature type="transmembrane region" description="Helical" evidence="6">
    <location>
        <begin position="375"/>
        <end position="398"/>
    </location>
</feature>
<dbReference type="KEGG" id="ccl:Clocl_2538"/>
<dbReference type="GO" id="GO:0005886">
    <property type="term" value="C:plasma membrane"/>
    <property type="evidence" value="ECO:0007669"/>
    <property type="project" value="UniProtKB-SubCell"/>
</dbReference>
<dbReference type="AlphaFoldDB" id="G8M0M7"/>
<protein>
    <submittedName>
        <fullName evidence="8">DNA internalization-related competence protein ComEC/Rec2</fullName>
    </submittedName>
</protein>
<dbReference type="InterPro" id="IPR001279">
    <property type="entry name" value="Metallo-B-lactamas"/>
</dbReference>
<dbReference type="GO" id="GO:0030420">
    <property type="term" value="P:establishment of competence for transformation"/>
    <property type="evidence" value="ECO:0007669"/>
    <property type="project" value="InterPro"/>
</dbReference>
<feature type="transmembrane region" description="Helical" evidence="6">
    <location>
        <begin position="250"/>
        <end position="269"/>
    </location>
</feature>
<keyword evidence="4 6" id="KW-1133">Transmembrane helix</keyword>
<dbReference type="InterPro" id="IPR004797">
    <property type="entry name" value="Competence_ComEC/Rec2"/>
</dbReference>
<reference evidence="8 9" key="2">
    <citation type="journal article" date="2012" name="Stand. Genomic Sci.">
        <title>Complete Genome Sequence of Clostridium clariflavum DSM 19732.</title>
        <authorList>
            <person name="Izquierdo J.A."/>
            <person name="Goodwin L."/>
            <person name="Davenport K.W."/>
            <person name="Teshima H."/>
            <person name="Bruce D."/>
            <person name="Detter C."/>
            <person name="Tapia R."/>
            <person name="Han S."/>
            <person name="Land M."/>
            <person name="Hauser L."/>
            <person name="Jeffries C.D."/>
            <person name="Han J."/>
            <person name="Pitluck S."/>
            <person name="Nolan M."/>
            <person name="Chen A."/>
            <person name="Huntemann M."/>
            <person name="Mavromatis K."/>
            <person name="Mikhailova N."/>
            <person name="Liolios K."/>
            <person name="Woyke T."/>
            <person name="Lynd L.R."/>
        </authorList>
    </citation>
    <scope>NUCLEOTIDE SEQUENCE [LARGE SCALE GENOMIC DNA]</scope>
    <source>
        <strain evidence="9">DSM 19732 / NBRC 101661 / EBR45</strain>
    </source>
</reference>
<evidence type="ECO:0000256" key="4">
    <source>
        <dbReference type="ARBA" id="ARBA00022989"/>
    </source>
</evidence>
<evidence type="ECO:0000256" key="5">
    <source>
        <dbReference type="ARBA" id="ARBA00023136"/>
    </source>
</evidence>
<dbReference type="NCBIfam" id="TIGR00361">
    <property type="entry name" value="ComEC_Rec2"/>
    <property type="match status" value="1"/>
</dbReference>
<feature type="transmembrane region" description="Helical" evidence="6">
    <location>
        <begin position="435"/>
        <end position="457"/>
    </location>
</feature>
<evidence type="ECO:0000259" key="7">
    <source>
        <dbReference type="SMART" id="SM00849"/>
    </source>
</evidence>
<evidence type="ECO:0000313" key="8">
    <source>
        <dbReference type="EMBL" id="AEV69108.1"/>
    </source>
</evidence>
<evidence type="ECO:0000256" key="6">
    <source>
        <dbReference type="SAM" id="Phobius"/>
    </source>
</evidence>
<feature type="transmembrane region" description="Helical" evidence="6">
    <location>
        <begin position="346"/>
        <end position="363"/>
    </location>
</feature>
<dbReference type="EMBL" id="CP003065">
    <property type="protein sequence ID" value="AEV69108.1"/>
    <property type="molecule type" value="Genomic_DNA"/>
</dbReference>
<dbReference type="InterPro" id="IPR025405">
    <property type="entry name" value="DUF4131"/>
</dbReference>
<keyword evidence="2" id="KW-1003">Cell membrane</keyword>
<dbReference type="SMART" id="SM00849">
    <property type="entry name" value="Lactamase_B"/>
    <property type="match status" value="1"/>
</dbReference>
<dbReference type="InterPro" id="IPR036866">
    <property type="entry name" value="RibonucZ/Hydroxyglut_hydro"/>
</dbReference>
<evidence type="ECO:0000313" key="9">
    <source>
        <dbReference type="Proteomes" id="UP000005435"/>
    </source>
</evidence>
<evidence type="ECO:0000256" key="1">
    <source>
        <dbReference type="ARBA" id="ARBA00004651"/>
    </source>
</evidence>
<dbReference type="Gene3D" id="3.60.15.10">
    <property type="entry name" value="Ribonuclease Z/Hydroxyacylglutathione hydrolase-like"/>
    <property type="match status" value="1"/>
</dbReference>
<feature type="transmembrane region" description="Helical" evidence="6">
    <location>
        <begin position="50"/>
        <end position="69"/>
    </location>
</feature>
<comment type="subcellular location">
    <subcellularLocation>
        <location evidence="1">Cell membrane</location>
        <topology evidence="1">Multi-pass membrane protein</topology>
    </subcellularLocation>
</comment>
<dbReference type="STRING" id="720554.Clocl_2538"/>
<dbReference type="OrthoDB" id="9761531at2"/>
<gene>
    <name evidence="8" type="ordered locus">Clocl_2538</name>
</gene>
<evidence type="ECO:0000256" key="2">
    <source>
        <dbReference type="ARBA" id="ARBA00022475"/>
    </source>
</evidence>
<accession>G8M0M7</accession>
<feature type="transmembrane region" description="Helical" evidence="6">
    <location>
        <begin position="25"/>
        <end position="43"/>
    </location>
</feature>
<dbReference type="PANTHER" id="PTHR30619">
    <property type="entry name" value="DNA INTERNALIZATION/COMPETENCE PROTEIN COMEC/REC2"/>
    <property type="match status" value="1"/>
</dbReference>
<organism evidence="8 9">
    <name type="scientific">Acetivibrio clariflavus (strain DSM 19732 / NBRC 101661 / EBR45)</name>
    <name type="common">Clostridium clariflavum</name>
    <dbReference type="NCBI Taxonomy" id="720554"/>
    <lineage>
        <taxon>Bacteria</taxon>
        <taxon>Bacillati</taxon>
        <taxon>Bacillota</taxon>
        <taxon>Clostridia</taxon>
        <taxon>Eubacteriales</taxon>
        <taxon>Oscillospiraceae</taxon>
        <taxon>Acetivibrio</taxon>
    </lineage>
</organism>
<name>G8M0M7_ACECE</name>
<sequence precursor="true">MNRPLVLFCASYMSGILLANLTRSYWFIIYSAIVLAIIAIAFGMFYKRHVFLLSGVLILYFFGGVYYLYTYNQNANRFVEYNGKQVTVKGYINSAPNADGEKIVYELMAEEVFLKESGRSDKVSGKIRLTTLLGDNGFIDYGREVTVSGTLNIPKERTNPSGFNYRSYLSHSGISATLFAMDYNINVGEKNKGNFLVKLGLKLRERIVTVINKSLPPQQAGLLNGMLIGYKQDLSQEVEEAFSASGLSHIMAVSGSNVAFIILPLAYVFKKLKIRQKLANLLIIIILILFVLITGFEPSVLRAVIMAVVVLVGQIIRRDTEIFTSISFSALVLLFYNPGILFNIGFQLSFAATLSLVLFYKNLKEMLGFKFLPPFILDVLAATISAQIGVLPITVFYFNTVSLVSIISNLLVVPIVEFITILGSLMALLGQIHIVLSILIGYVNNVLLSFVLVVTKISAQLPWSVKTLVTPSIFSVICYYAVIIYFFWYRPEYKVKLKLKYGIAAVLIILGTVFYGVFIPKGLEVVFIDVGQGDSTFIQTSKGKNILIDGGGYSSAASDSTSIGENIVIPFLLDYGVDKLDLVIATHGHDDHIQGLIPVLKKLKVECLVIPEVPLDSGLQKLCDIARKEKIKIQMCSRGDLIRLDNKTYFDVLMPKKGDFIQESPSNNNSLVVKLHYEKVRILFTADMEKEAEEMLIRDNVDLKSDVLKVAHHGSDTSTTEAFLERINPDIAVISVGRNNFGHPSKYVLNVLEKNRVKIFRTDYDGAVVLKTYGKDIKIKRTVKKQSVPVLDKGESYEY</sequence>
<reference evidence="9" key="1">
    <citation type="submission" date="2011-12" db="EMBL/GenBank/DDBJ databases">
        <title>Complete sequence of Clostridium clariflavum DSM 19732.</title>
        <authorList>
            <consortium name="US DOE Joint Genome Institute"/>
            <person name="Lucas S."/>
            <person name="Han J."/>
            <person name="Lapidus A."/>
            <person name="Cheng J.-F."/>
            <person name="Goodwin L."/>
            <person name="Pitluck S."/>
            <person name="Peters L."/>
            <person name="Teshima H."/>
            <person name="Detter J.C."/>
            <person name="Han C."/>
            <person name="Tapia R."/>
            <person name="Land M."/>
            <person name="Hauser L."/>
            <person name="Kyrpides N."/>
            <person name="Ivanova N."/>
            <person name="Pagani I."/>
            <person name="Kitzmiller T."/>
            <person name="Lynd L."/>
            <person name="Izquierdo J."/>
            <person name="Woyke T."/>
        </authorList>
    </citation>
    <scope>NUCLEOTIDE SEQUENCE [LARGE SCALE GENOMIC DNA]</scope>
    <source>
        <strain evidence="9">DSM 19732 / NBRC 101661 / EBR45</strain>
    </source>
</reference>
<dbReference type="InterPro" id="IPR052159">
    <property type="entry name" value="Competence_DNA_uptake"/>
</dbReference>
<evidence type="ECO:0000256" key="3">
    <source>
        <dbReference type="ARBA" id="ARBA00022692"/>
    </source>
</evidence>
<dbReference type="HOGENOM" id="CLU_010363_2_1_9"/>
<feature type="transmembrane region" description="Helical" evidence="6">
    <location>
        <begin position="501"/>
        <end position="518"/>
    </location>
</feature>
<dbReference type="CDD" id="cd07731">
    <property type="entry name" value="ComA-like_MBL-fold"/>
    <property type="match status" value="1"/>
</dbReference>
<dbReference type="eggNOG" id="COG0658">
    <property type="taxonomic scope" value="Bacteria"/>
</dbReference>
<dbReference type="Pfam" id="PF13567">
    <property type="entry name" value="DUF4131"/>
    <property type="match status" value="1"/>
</dbReference>
<feature type="transmembrane region" description="Helical" evidence="6">
    <location>
        <begin position="469"/>
        <end position="489"/>
    </location>
</feature>
<dbReference type="Pfam" id="PF03772">
    <property type="entry name" value="Competence"/>
    <property type="match status" value="1"/>
</dbReference>